<keyword evidence="1" id="KW-0812">Transmembrane</keyword>
<feature type="transmembrane region" description="Helical" evidence="1">
    <location>
        <begin position="88"/>
        <end position="109"/>
    </location>
</feature>
<dbReference type="AlphaFoldDB" id="A0A231G125"/>
<keyword evidence="1" id="KW-1133">Transmembrane helix</keyword>
<dbReference type="EMBL" id="FNTC01000002">
    <property type="protein sequence ID" value="SEC20393.1"/>
    <property type="molecule type" value="Genomic_DNA"/>
</dbReference>
<sequence length="179" mass="19417">MKKKEAKAKIKDLISSGVPKSEVFTRLSGQGIKDSLLARLIASTADPYLCDIHDRKVNAVITLMFIQAALAVLIGFGIGSTIGPNARWIIGGLSALVPLLFAWGFYNHLAGAYNAYIVLSMGSAAKQFEGLISGSIPMFVGSVIGIGMFAFVYYVRQKIFPDLAFFSPRKVRGQYVFSN</sequence>
<name>A0A231G125_PSEJE</name>
<evidence type="ECO:0000256" key="1">
    <source>
        <dbReference type="SAM" id="Phobius"/>
    </source>
</evidence>
<reference evidence="3" key="1">
    <citation type="submission" date="2016-10" db="EMBL/GenBank/DDBJ databases">
        <authorList>
            <person name="Varghese N."/>
            <person name="Submissions S."/>
        </authorList>
    </citation>
    <scope>NUCLEOTIDE SEQUENCE [LARGE SCALE GENOMIC DNA]</scope>
    <source>
        <strain evidence="3">BS3660</strain>
    </source>
</reference>
<accession>A0A231G125</accession>
<protein>
    <recommendedName>
        <fullName evidence="4">Permease</fullName>
    </recommendedName>
</protein>
<organism evidence="2 3">
    <name type="scientific">Pseudomonas jessenii</name>
    <dbReference type="NCBI Taxonomy" id="77298"/>
    <lineage>
        <taxon>Bacteria</taxon>
        <taxon>Pseudomonadati</taxon>
        <taxon>Pseudomonadota</taxon>
        <taxon>Gammaproteobacteria</taxon>
        <taxon>Pseudomonadales</taxon>
        <taxon>Pseudomonadaceae</taxon>
        <taxon>Pseudomonas</taxon>
    </lineage>
</organism>
<keyword evidence="3" id="KW-1185">Reference proteome</keyword>
<gene>
    <name evidence="2" type="ORF">SAMN04490187_3539</name>
</gene>
<feature type="transmembrane region" description="Helical" evidence="1">
    <location>
        <begin position="59"/>
        <end position="82"/>
    </location>
</feature>
<dbReference type="Proteomes" id="UP000198542">
    <property type="component" value="Unassembled WGS sequence"/>
</dbReference>
<keyword evidence="1" id="KW-0472">Membrane</keyword>
<evidence type="ECO:0000313" key="2">
    <source>
        <dbReference type="EMBL" id="SEC20393.1"/>
    </source>
</evidence>
<evidence type="ECO:0000313" key="3">
    <source>
        <dbReference type="Proteomes" id="UP000198542"/>
    </source>
</evidence>
<feature type="transmembrane region" description="Helical" evidence="1">
    <location>
        <begin position="130"/>
        <end position="155"/>
    </location>
</feature>
<dbReference type="RefSeq" id="WP_090454863.1">
    <property type="nucleotide sequence ID" value="NZ_CATKQF010000004.1"/>
</dbReference>
<proteinExistence type="predicted"/>
<evidence type="ECO:0008006" key="4">
    <source>
        <dbReference type="Google" id="ProtNLM"/>
    </source>
</evidence>